<keyword evidence="3 6" id="KW-1133">Transmembrane helix</keyword>
<keyword evidence="5" id="KW-0046">Antibiotic resistance</keyword>
<feature type="transmembrane region" description="Helical" evidence="6">
    <location>
        <begin position="50"/>
        <end position="75"/>
    </location>
</feature>
<comment type="subcellular location">
    <subcellularLocation>
        <location evidence="6">Cell membrane</location>
        <topology evidence="6">Multi-pass membrane protein</topology>
    </subcellularLocation>
    <subcellularLocation>
        <location evidence="1">Membrane</location>
        <topology evidence="1">Multi-pass membrane protein</topology>
    </subcellularLocation>
</comment>
<dbReference type="InterPro" id="IPR013525">
    <property type="entry name" value="ABC2_TM"/>
</dbReference>
<evidence type="ECO:0000256" key="6">
    <source>
        <dbReference type="RuleBase" id="RU361157"/>
    </source>
</evidence>
<evidence type="ECO:0000259" key="7">
    <source>
        <dbReference type="PROSITE" id="PS51012"/>
    </source>
</evidence>
<comment type="caution">
    <text evidence="8">The sequence shown here is derived from an EMBL/GenBank/DDBJ whole genome shotgun (WGS) entry which is preliminary data.</text>
</comment>
<dbReference type="InterPro" id="IPR047817">
    <property type="entry name" value="ABC2_TM_bact-type"/>
</dbReference>
<dbReference type="GO" id="GO:0043190">
    <property type="term" value="C:ATP-binding cassette (ABC) transporter complex"/>
    <property type="evidence" value="ECO:0007669"/>
    <property type="project" value="InterPro"/>
</dbReference>
<reference evidence="8 9" key="1">
    <citation type="submission" date="2018-09" db="EMBL/GenBank/DDBJ databases">
        <title>YIM 75507 draft genome.</title>
        <authorList>
            <person name="Tang S."/>
            <person name="Feng Y."/>
        </authorList>
    </citation>
    <scope>NUCLEOTIDE SEQUENCE [LARGE SCALE GENOMIC DNA]</scope>
    <source>
        <strain evidence="8 9">YIM 75507</strain>
    </source>
</reference>
<keyword evidence="6" id="KW-0813">Transport</keyword>
<feature type="transmembrane region" description="Helical" evidence="6">
    <location>
        <begin position="96"/>
        <end position="120"/>
    </location>
</feature>
<dbReference type="Pfam" id="PF01061">
    <property type="entry name" value="ABC2_membrane"/>
    <property type="match status" value="1"/>
</dbReference>
<evidence type="ECO:0000256" key="5">
    <source>
        <dbReference type="ARBA" id="ARBA00023251"/>
    </source>
</evidence>
<dbReference type="Proteomes" id="UP000265768">
    <property type="component" value="Unassembled WGS sequence"/>
</dbReference>
<evidence type="ECO:0000256" key="4">
    <source>
        <dbReference type="ARBA" id="ARBA00023136"/>
    </source>
</evidence>
<proteinExistence type="inferred from homology"/>
<evidence type="ECO:0000256" key="3">
    <source>
        <dbReference type="ARBA" id="ARBA00022989"/>
    </source>
</evidence>
<dbReference type="AlphaFoldDB" id="A0A3A4BSW8"/>
<feature type="transmembrane region" description="Helical" evidence="6">
    <location>
        <begin position="163"/>
        <end position="185"/>
    </location>
</feature>
<evidence type="ECO:0000256" key="1">
    <source>
        <dbReference type="ARBA" id="ARBA00004141"/>
    </source>
</evidence>
<dbReference type="PANTHER" id="PTHR43229:SF3">
    <property type="entry name" value="ABC-TYPE MULTIDRUG TRANSPORT SYSTEM, PERMEASE COMPONENT"/>
    <property type="match status" value="1"/>
</dbReference>
<name>A0A3A4BSW8_9ACTN</name>
<feature type="transmembrane region" description="Helical" evidence="6">
    <location>
        <begin position="132"/>
        <end position="156"/>
    </location>
</feature>
<dbReference type="InterPro" id="IPR051784">
    <property type="entry name" value="Nod_factor_ABC_transporter"/>
</dbReference>
<dbReference type="InterPro" id="IPR000412">
    <property type="entry name" value="ABC_2_transport"/>
</dbReference>
<comment type="similarity">
    <text evidence="6">Belongs to the ABC-2 integral membrane protein family.</text>
</comment>
<keyword evidence="9" id="KW-1185">Reference proteome</keyword>
<dbReference type="GO" id="GO:0046677">
    <property type="term" value="P:response to antibiotic"/>
    <property type="evidence" value="ECO:0007669"/>
    <property type="project" value="UniProtKB-KW"/>
</dbReference>
<comment type="caution">
    <text evidence="6">Lacks conserved residue(s) required for the propagation of feature annotation.</text>
</comment>
<dbReference type="PROSITE" id="PS51012">
    <property type="entry name" value="ABC_TM2"/>
    <property type="match status" value="1"/>
</dbReference>
<evidence type="ECO:0000313" key="8">
    <source>
        <dbReference type="EMBL" id="RJL34406.1"/>
    </source>
</evidence>
<dbReference type="PANTHER" id="PTHR43229">
    <property type="entry name" value="NODULATION PROTEIN J"/>
    <property type="match status" value="1"/>
</dbReference>
<organism evidence="8 9">
    <name type="scientific">Bailinhaonella thermotolerans</name>
    <dbReference type="NCBI Taxonomy" id="1070861"/>
    <lineage>
        <taxon>Bacteria</taxon>
        <taxon>Bacillati</taxon>
        <taxon>Actinomycetota</taxon>
        <taxon>Actinomycetes</taxon>
        <taxon>Streptosporangiales</taxon>
        <taxon>Streptosporangiaceae</taxon>
        <taxon>Bailinhaonella</taxon>
    </lineage>
</organism>
<gene>
    <name evidence="8" type="ORF">D5H75_08200</name>
</gene>
<dbReference type="PIRSF" id="PIRSF006648">
    <property type="entry name" value="DrrB"/>
    <property type="match status" value="1"/>
</dbReference>
<evidence type="ECO:0000313" key="9">
    <source>
        <dbReference type="Proteomes" id="UP000265768"/>
    </source>
</evidence>
<dbReference type="GO" id="GO:0140359">
    <property type="term" value="F:ABC-type transporter activity"/>
    <property type="evidence" value="ECO:0007669"/>
    <property type="project" value="InterPro"/>
</dbReference>
<keyword evidence="2 6" id="KW-0812">Transmembrane</keyword>
<evidence type="ECO:0000256" key="2">
    <source>
        <dbReference type="ARBA" id="ARBA00022692"/>
    </source>
</evidence>
<keyword evidence="4 6" id="KW-0472">Membrane</keyword>
<sequence length="260" mass="27942">MVWAQTRLNQTVLLRMRGMAFSVLLLPLFLAFSFTSGPQAEIAIDGVPGSVFAAVGAIAVVFPFSYMTIATSIVVRREERIYKRLRGTALPTSAIFAGDVLHATLIGAAQALVILAYTMVAADVPLPANIPLLLVAFVLGAAVFAALAIGTAGFIPNYEVAQIVALPVLLLSMFGSGMVIPLHVLPEELQRPAELLPLTPIVSMLRTAFLGRDFSQDAAPQVGLFEAFQVSAASLGIALVWIGLSMWSTRKYFRWDPRRA</sequence>
<feature type="domain" description="ABC transmembrane type-2" evidence="7">
    <location>
        <begin position="14"/>
        <end position="252"/>
    </location>
</feature>
<protein>
    <recommendedName>
        <fullName evidence="6">Transport permease protein</fullName>
    </recommendedName>
</protein>
<accession>A0A3A4BSW8</accession>
<dbReference type="EMBL" id="QZEY01000002">
    <property type="protein sequence ID" value="RJL34406.1"/>
    <property type="molecule type" value="Genomic_DNA"/>
</dbReference>
<feature type="transmembrane region" description="Helical" evidence="6">
    <location>
        <begin position="227"/>
        <end position="249"/>
    </location>
</feature>
<keyword evidence="6" id="KW-1003">Cell membrane</keyword>